<feature type="repeat" description="TPR" evidence="8">
    <location>
        <begin position="73"/>
        <end position="106"/>
    </location>
</feature>
<protein>
    <submittedName>
        <fullName evidence="10">Peroxisomal targeting signal 1 receptor</fullName>
    </submittedName>
</protein>
<dbReference type="AlphaFoldDB" id="A0A979FMR6"/>
<sequence length="236" mass="25217">MALATSYTNESEQTNACLALKSWLRCHPKYRSLVPDEGAAGKPLAPTLAPKSLLDEVQALYLQAANTSGTVDAGVQGGLGVLYNLLGDYDKAVDCFNAALSADPTDSRLWNKLGATLANSNRSAEAVPAYQRALQLSPGFIRCRYNLGIACINLKCHRQVPASAAEHFLSALNLQAAGRGLEEKFSRTAVSDNLWSILRVCLPPLDLTRLLPALNNRDLAALNAAFKDLPSGPPPS</sequence>
<comment type="similarity">
    <text evidence="3">Belongs to the peroxisomal targeting signal receptor family.</text>
</comment>
<dbReference type="SMART" id="SM00028">
    <property type="entry name" value="TPR"/>
    <property type="match status" value="2"/>
</dbReference>
<dbReference type="OrthoDB" id="10006023at2759"/>
<dbReference type="KEGG" id="hazt:108667495"/>
<feature type="repeat" description="TPR" evidence="8">
    <location>
        <begin position="107"/>
        <end position="140"/>
    </location>
</feature>
<proteinExistence type="inferred from homology"/>
<keyword evidence="4" id="KW-0963">Cytoplasm</keyword>
<evidence type="ECO:0000313" key="9">
    <source>
        <dbReference type="Proteomes" id="UP000694843"/>
    </source>
</evidence>
<dbReference type="InterPro" id="IPR024111">
    <property type="entry name" value="PEX5/PEX5L"/>
</dbReference>
<evidence type="ECO:0000256" key="5">
    <source>
        <dbReference type="ARBA" id="ARBA00022737"/>
    </source>
</evidence>
<evidence type="ECO:0000256" key="1">
    <source>
        <dbReference type="ARBA" id="ARBA00004275"/>
    </source>
</evidence>
<dbReference type="GO" id="GO:0016560">
    <property type="term" value="P:protein import into peroxisome matrix, docking"/>
    <property type="evidence" value="ECO:0007669"/>
    <property type="project" value="TreeGrafter"/>
</dbReference>
<organism evidence="9 10">
    <name type="scientific">Hyalella azteca</name>
    <name type="common">Amphipod</name>
    <dbReference type="NCBI Taxonomy" id="294128"/>
    <lineage>
        <taxon>Eukaryota</taxon>
        <taxon>Metazoa</taxon>
        <taxon>Ecdysozoa</taxon>
        <taxon>Arthropoda</taxon>
        <taxon>Crustacea</taxon>
        <taxon>Multicrustacea</taxon>
        <taxon>Malacostraca</taxon>
        <taxon>Eumalacostraca</taxon>
        <taxon>Peracarida</taxon>
        <taxon>Amphipoda</taxon>
        <taxon>Senticaudata</taxon>
        <taxon>Talitrida</taxon>
        <taxon>Talitroidea</taxon>
        <taxon>Hyalellidae</taxon>
        <taxon>Hyalella</taxon>
    </lineage>
</organism>
<dbReference type="CTD" id="5830"/>
<gene>
    <name evidence="10" type="primary">LOC108667495</name>
</gene>
<dbReference type="InterPro" id="IPR019734">
    <property type="entry name" value="TPR_rpt"/>
</dbReference>
<keyword evidence="9" id="KW-1185">Reference proteome</keyword>
<dbReference type="Pfam" id="PF13432">
    <property type="entry name" value="TPR_16"/>
    <property type="match status" value="1"/>
</dbReference>
<dbReference type="RefSeq" id="XP_047737968.1">
    <property type="nucleotide sequence ID" value="XM_047882012.1"/>
</dbReference>
<dbReference type="PROSITE" id="PS50005">
    <property type="entry name" value="TPR"/>
    <property type="match status" value="2"/>
</dbReference>
<comment type="subcellular location">
    <subcellularLocation>
        <location evidence="2">Cytoplasm</location>
    </subcellularLocation>
    <subcellularLocation>
        <location evidence="1">Peroxisome</location>
    </subcellularLocation>
</comment>
<name>A0A979FMR6_HYAAZ</name>
<keyword evidence="5" id="KW-0677">Repeat</keyword>
<dbReference type="GO" id="GO:0005829">
    <property type="term" value="C:cytosol"/>
    <property type="evidence" value="ECO:0007669"/>
    <property type="project" value="TreeGrafter"/>
</dbReference>
<evidence type="ECO:0000256" key="2">
    <source>
        <dbReference type="ARBA" id="ARBA00004496"/>
    </source>
</evidence>
<keyword evidence="10" id="KW-0675">Receptor</keyword>
<dbReference type="PANTHER" id="PTHR10130:SF0">
    <property type="entry name" value="GH08708P"/>
    <property type="match status" value="1"/>
</dbReference>
<dbReference type="Gene3D" id="1.25.40.10">
    <property type="entry name" value="Tetratricopeptide repeat domain"/>
    <property type="match status" value="1"/>
</dbReference>
<dbReference type="InterPro" id="IPR011990">
    <property type="entry name" value="TPR-like_helical_dom_sf"/>
</dbReference>
<evidence type="ECO:0000256" key="3">
    <source>
        <dbReference type="ARBA" id="ARBA00005348"/>
    </source>
</evidence>
<dbReference type="PANTHER" id="PTHR10130">
    <property type="entry name" value="PEROXISOMAL TARGETING SIGNAL 1 RECEPTOR PEX5"/>
    <property type="match status" value="1"/>
</dbReference>
<dbReference type="GeneID" id="108667495"/>
<evidence type="ECO:0000256" key="4">
    <source>
        <dbReference type="ARBA" id="ARBA00022490"/>
    </source>
</evidence>
<dbReference type="GO" id="GO:0005052">
    <property type="term" value="F:peroxisome matrix targeting signal-1 binding"/>
    <property type="evidence" value="ECO:0007669"/>
    <property type="project" value="TreeGrafter"/>
</dbReference>
<evidence type="ECO:0000256" key="7">
    <source>
        <dbReference type="ARBA" id="ARBA00023140"/>
    </source>
</evidence>
<evidence type="ECO:0000256" key="6">
    <source>
        <dbReference type="ARBA" id="ARBA00022803"/>
    </source>
</evidence>
<evidence type="ECO:0000256" key="8">
    <source>
        <dbReference type="PROSITE-ProRule" id="PRU00339"/>
    </source>
</evidence>
<evidence type="ECO:0000313" key="10">
    <source>
        <dbReference type="RefSeq" id="XP_047737968.1"/>
    </source>
</evidence>
<accession>A0A979FMR6</accession>
<dbReference type="Proteomes" id="UP000694843">
    <property type="component" value="Unplaced"/>
</dbReference>
<keyword evidence="7" id="KW-0576">Peroxisome</keyword>
<dbReference type="GO" id="GO:0005778">
    <property type="term" value="C:peroxisomal membrane"/>
    <property type="evidence" value="ECO:0007669"/>
    <property type="project" value="TreeGrafter"/>
</dbReference>
<dbReference type="SUPFAM" id="SSF48452">
    <property type="entry name" value="TPR-like"/>
    <property type="match status" value="1"/>
</dbReference>
<keyword evidence="6 8" id="KW-0802">TPR repeat</keyword>
<dbReference type="OMA" id="RYEESIC"/>
<reference evidence="10" key="1">
    <citation type="submission" date="2025-08" db="UniProtKB">
        <authorList>
            <consortium name="RefSeq"/>
        </authorList>
    </citation>
    <scope>IDENTIFICATION</scope>
</reference>